<comment type="similarity">
    <text evidence="2">Belongs to the NIP7 family.</text>
</comment>
<dbReference type="SUPFAM" id="SSF53335">
    <property type="entry name" value="S-adenosyl-L-methionine-dependent methyltransferases"/>
    <property type="match status" value="1"/>
</dbReference>
<gene>
    <name evidence="8" type="ORF">NP233_g5060</name>
</gene>
<dbReference type="InterPro" id="IPR005155">
    <property type="entry name" value="UPF0113_PUA"/>
</dbReference>
<dbReference type="Pfam" id="PF03657">
    <property type="entry name" value="UPF0113"/>
    <property type="match status" value="1"/>
</dbReference>
<evidence type="ECO:0000256" key="5">
    <source>
        <dbReference type="ARBA" id="ARBA00023242"/>
    </source>
</evidence>
<evidence type="ECO:0000256" key="1">
    <source>
        <dbReference type="ARBA" id="ARBA00004604"/>
    </source>
</evidence>
<evidence type="ECO:0000259" key="7">
    <source>
        <dbReference type="SMART" id="SM00359"/>
    </source>
</evidence>
<protein>
    <recommendedName>
        <fullName evidence="7">PUA domain-containing protein</fullName>
    </recommendedName>
</protein>
<dbReference type="GO" id="GO:0003723">
    <property type="term" value="F:RNA binding"/>
    <property type="evidence" value="ECO:0007669"/>
    <property type="project" value="UniProtKB-KW"/>
</dbReference>
<dbReference type="PROSITE" id="PS50890">
    <property type="entry name" value="PUA"/>
    <property type="match status" value="1"/>
</dbReference>
<name>A0AAD5W003_9AGAR</name>
<dbReference type="AlphaFoldDB" id="A0AAD5W003"/>
<dbReference type="PANTHER" id="PTHR23415">
    <property type="entry name" value="CYCLIN-DEPENDENT KINASES REGULATORY SUBUNIT/60S RIBOSOME SUBUNIT BIOGENESIS PROTEIN NIP7"/>
    <property type="match status" value="1"/>
</dbReference>
<evidence type="ECO:0000256" key="2">
    <source>
        <dbReference type="ARBA" id="ARBA00009895"/>
    </source>
</evidence>
<keyword evidence="5" id="KW-0539">Nucleus</keyword>
<dbReference type="FunFam" id="3.10.450.220:FF:000001">
    <property type="entry name" value="60S ribosome subunit biogenesis protein NIP7 homolog"/>
    <property type="match status" value="1"/>
</dbReference>
<dbReference type="CDD" id="cd21146">
    <property type="entry name" value="Nip7_N_euk"/>
    <property type="match status" value="1"/>
</dbReference>
<dbReference type="CDD" id="cd02440">
    <property type="entry name" value="AdoMet_MTases"/>
    <property type="match status" value="1"/>
</dbReference>
<keyword evidence="4" id="KW-0694">RNA-binding</keyword>
<keyword evidence="9" id="KW-1185">Reference proteome</keyword>
<dbReference type="Proteomes" id="UP001213000">
    <property type="component" value="Unassembled WGS sequence"/>
</dbReference>
<sequence length="496" mass="56122">MRPLTDEESKAVFTKLANYIGKNLVHLIDRPDEPHCFRLHKDRVFYVSESSMRLAISVARPNLVSLGTCFGKFSKSGKFKLHVTSLDYLAQYAKYKVWIKPNGEMPFLYGNHVLKAHLGRITEDTPEHQGVVVYSMNDVPLGFGVTARSTVDTRKLDPTSIIVFHQADVGEYLRDECKSRLFKDPGAIKGHYNLVVLSSGGLSNSQMTGIKHIERRQYTQAVGTAYAFPHDEEERSRLILQSNLLLRTFDGRVLHAPIELKDRDWVLETGIWLQDLLKEAMANPHCIGVDLEPKLFANPSSLPSNLRFAVGSVTNLPIEWTRKFTVVHQRLLIGGLRRQEWDQAIREMYRVLKPGGWVQLFESGGWKAGPELAKHSELLYRFSDDQGTMWRNVTTHIPELLGRCGFVNLRCDTRTTPLGSWAGEDGVDGSKNMIEIMRGLKTPLLKGGGYGLVNTEAEYDELVERIRCEMDNTPGSGALWTMFLAQKPERHIQSNL</sequence>
<dbReference type="SUPFAM" id="SSF88802">
    <property type="entry name" value="Pre-PUA domain"/>
    <property type="match status" value="1"/>
</dbReference>
<dbReference type="InterPro" id="IPR015947">
    <property type="entry name" value="PUA-like_sf"/>
</dbReference>
<evidence type="ECO:0000256" key="6">
    <source>
        <dbReference type="ARBA" id="ARBA00054591"/>
    </source>
</evidence>
<dbReference type="Pfam" id="PF17833">
    <property type="entry name" value="pre-PUA_NIP7"/>
    <property type="match status" value="1"/>
</dbReference>
<dbReference type="InterPro" id="IPR055359">
    <property type="entry name" value="Nip7_N_euk"/>
</dbReference>
<comment type="caution">
    <text evidence="8">The sequence shown here is derived from an EMBL/GenBank/DDBJ whole genome shotgun (WGS) entry which is preliminary data.</text>
</comment>
<evidence type="ECO:0000256" key="4">
    <source>
        <dbReference type="ARBA" id="ARBA00022884"/>
    </source>
</evidence>
<dbReference type="Pfam" id="PF13649">
    <property type="entry name" value="Methyltransf_25"/>
    <property type="match status" value="1"/>
</dbReference>
<dbReference type="Gene3D" id="3.10.450.220">
    <property type="match status" value="1"/>
</dbReference>
<dbReference type="InterPro" id="IPR040598">
    <property type="entry name" value="NIP7_N"/>
</dbReference>
<proteinExistence type="inferred from homology"/>
<organism evidence="8 9">
    <name type="scientific">Leucocoprinus birnbaumii</name>
    <dbReference type="NCBI Taxonomy" id="56174"/>
    <lineage>
        <taxon>Eukaryota</taxon>
        <taxon>Fungi</taxon>
        <taxon>Dikarya</taxon>
        <taxon>Basidiomycota</taxon>
        <taxon>Agaricomycotina</taxon>
        <taxon>Agaricomycetes</taxon>
        <taxon>Agaricomycetidae</taxon>
        <taxon>Agaricales</taxon>
        <taxon>Agaricineae</taxon>
        <taxon>Agaricaceae</taxon>
        <taxon>Leucocoprinus</taxon>
    </lineage>
</organism>
<dbReference type="Gene3D" id="3.40.50.150">
    <property type="entry name" value="Vaccinia Virus protein VP39"/>
    <property type="match status" value="1"/>
</dbReference>
<dbReference type="SMART" id="SM00359">
    <property type="entry name" value="PUA"/>
    <property type="match status" value="1"/>
</dbReference>
<dbReference type="InterPro" id="IPR002478">
    <property type="entry name" value="PUA"/>
</dbReference>
<comment type="function">
    <text evidence="6">Required for proper 27S pre-rRNA processing and 60S ribosome subunit assembly.</text>
</comment>
<keyword evidence="3" id="KW-0690">Ribosome biogenesis</keyword>
<dbReference type="InterPro" id="IPR036974">
    <property type="entry name" value="PUA_sf"/>
</dbReference>
<evidence type="ECO:0000313" key="9">
    <source>
        <dbReference type="Proteomes" id="UP001213000"/>
    </source>
</evidence>
<feature type="domain" description="PUA" evidence="7">
    <location>
        <begin position="95"/>
        <end position="170"/>
    </location>
</feature>
<dbReference type="GO" id="GO:0005730">
    <property type="term" value="C:nucleolus"/>
    <property type="evidence" value="ECO:0007669"/>
    <property type="project" value="UniProtKB-SubCell"/>
</dbReference>
<evidence type="ECO:0000313" key="8">
    <source>
        <dbReference type="EMBL" id="KAJ3569429.1"/>
    </source>
</evidence>
<dbReference type="EMBL" id="JANIEX010000289">
    <property type="protein sequence ID" value="KAJ3569429.1"/>
    <property type="molecule type" value="Genomic_DNA"/>
</dbReference>
<evidence type="ECO:0000256" key="3">
    <source>
        <dbReference type="ARBA" id="ARBA00022517"/>
    </source>
</evidence>
<dbReference type="Gene3D" id="2.30.130.10">
    <property type="entry name" value="PUA domain"/>
    <property type="match status" value="1"/>
</dbReference>
<dbReference type="InterPro" id="IPR029063">
    <property type="entry name" value="SAM-dependent_MTases_sf"/>
</dbReference>
<reference evidence="8" key="1">
    <citation type="submission" date="2022-07" db="EMBL/GenBank/DDBJ databases">
        <title>Genome Sequence of Leucocoprinus birnbaumii.</title>
        <authorList>
            <person name="Buettner E."/>
        </authorList>
    </citation>
    <scope>NUCLEOTIDE SEQUENCE</scope>
    <source>
        <strain evidence="8">VT141</strain>
    </source>
</reference>
<dbReference type="InterPro" id="IPR041698">
    <property type="entry name" value="Methyltransf_25"/>
</dbReference>
<dbReference type="FunFam" id="2.30.130.10:FF:000002">
    <property type="entry name" value="60S ribosome subunit biogenesis protein NIP7 homolog"/>
    <property type="match status" value="1"/>
</dbReference>
<dbReference type="SUPFAM" id="SSF88697">
    <property type="entry name" value="PUA domain-like"/>
    <property type="match status" value="1"/>
</dbReference>
<dbReference type="CDD" id="cd21151">
    <property type="entry name" value="PUA_Nip7-like"/>
    <property type="match status" value="1"/>
</dbReference>
<dbReference type="GO" id="GO:1902626">
    <property type="term" value="P:assembly of large subunit precursor of preribosome"/>
    <property type="evidence" value="ECO:0007669"/>
    <property type="project" value="UniProtKB-ARBA"/>
</dbReference>
<comment type="subcellular location">
    <subcellularLocation>
        <location evidence="1">Nucleus</location>
        <location evidence="1">Nucleolus</location>
    </subcellularLocation>
</comment>
<accession>A0AAD5W003</accession>